<keyword evidence="14" id="KW-1185">Reference proteome</keyword>
<dbReference type="Proteomes" id="UP000005666">
    <property type="component" value="Chromosome 7"/>
</dbReference>
<dbReference type="PROSITE" id="PS50126">
    <property type="entry name" value="S1"/>
    <property type="match status" value="11"/>
</dbReference>
<feature type="compositionally biased region" description="Acidic residues" evidence="11">
    <location>
        <begin position="1395"/>
        <end position="1406"/>
    </location>
</feature>
<feature type="domain" description="S1 motif" evidence="12">
    <location>
        <begin position="598"/>
        <end position="667"/>
    </location>
</feature>
<feature type="compositionally biased region" description="Polar residues" evidence="11">
    <location>
        <begin position="20"/>
        <end position="29"/>
    </location>
</feature>
<feature type="domain" description="S1 motif" evidence="12">
    <location>
        <begin position="328"/>
        <end position="400"/>
    </location>
</feature>
<organism evidence="13 14">
    <name type="scientific">Tetrapisispora phaffii (strain ATCC 24235 / CBS 4417 / NBRC 1672 / NRRL Y-8282 / UCD 70-5)</name>
    <name type="common">Yeast</name>
    <name type="synonym">Fabospora phaffii</name>
    <dbReference type="NCBI Taxonomy" id="1071381"/>
    <lineage>
        <taxon>Eukaryota</taxon>
        <taxon>Fungi</taxon>
        <taxon>Dikarya</taxon>
        <taxon>Ascomycota</taxon>
        <taxon>Saccharomycotina</taxon>
        <taxon>Saccharomycetes</taxon>
        <taxon>Saccharomycetales</taxon>
        <taxon>Saccharomycetaceae</taxon>
        <taxon>Tetrapisispora</taxon>
    </lineage>
</organism>
<dbReference type="GO" id="GO:0032040">
    <property type="term" value="C:small-subunit processome"/>
    <property type="evidence" value="ECO:0007669"/>
    <property type="project" value="EnsemblFungi"/>
</dbReference>
<feature type="region of interest" description="Disordered" evidence="11">
    <location>
        <begin position="166"/>
        <end position="189"/>
    </location>
</feature>
<evidence type="ECO:0000256" key="6">
    <source>
        <dbReference type="ARBA" id="ARBA00023242"/>
    </source>
</evidence>
<dbReference type="SMART" id="SM00386">
    <property type="entry name" value="HAT"/>
    <property type="match status" value="5"/>
</dbReference>
<dbReference type="InterPro" id="IPR048059">
    <property type="entry name" value="Rrp5_S1_rpt_hs1_sc1"/>
</dbReference>
<dbReference type="STRING" id="1071381.G8BVF3"/>
<protein>
    <recommendedName>
        <fullName evidence="7">mRNA 3'-end-processing protein RNA14</fullName>
    </recommendedName>
    <alternativeName>
        <fullName evidence="10">Ribosomal RNA-processing protein 5</fullName>
    </alternativeName>
    <alternativeName>
        <fullName evidence="9">rRNA biogenesis protein RRP5</fullName>
    </alternativeName>
</protein>
<feature type="region of interest" description="Disordered" evidence="11">
    <location>
        <begin position="1"/>
        <end position="36"/>
    </location>
</feature>
<keyword evidence="6" id="KW-0539">Nucleus</keyword>
<evidence type="ECO:0000259" key="12">
    <source>
        <dbReference type="PROSITE" id="PS50126"/>
    </source>
</evidence>
<dbReference type="InterPro" id="IPR048058">
    <property type="entry name" value="Rrp5_S1_rpt_hs11_sc8"/>
</dbReference>
<dbReference type="OMA" id="GQYLRAY"/>
<dbReference type="GO" id="GO:0034513">
    <property type="term" value="F:box H/ACA snoRNA binding"/>
    <property type="evidence" value="ECO:0007669"/>
    <property type="project" value="EnsemblFungi"/>
</dbReference>
<comment type="subcellular location">
    <subcellularLocation>
        <location evidence="1">Nucleus</location>
        <location evidence="1">Nucleolus</location>
    </subcellularLocation>
</comment>
<keyword evidence="3" id="KW-0698">rRNA processing</keyword>
<dbReference type="InterPro" id="IPR008847">
    <property type="entry name" value="Suf"/>
</dbReference>
<evidence type="ECO:0000256" key="11">
    <source>
        <dbReference type="SAM" id="MobiDB-lite"/>
    </source>
</evidence>
<accession>G8BVF3</accession>
<sequence>MSSKKGQVKGDFPLSREDATQQPSKSSLVSGAEEVSFPRGGASALTSLELKQVSNEAANDVLFGNNGKKKRESPSTGSKSKKSNKKSKKADATELELVDDEDDEFAIIQHVNFKNLKVGSQLLGQISSITRNDLRISFTDGINGYVPITNISEQITDILTQIDEEMADSSDDSDSDEEYESSDDKSEKKKLTEKPNLIDLFKVGQWLRCSVTENTALDATTKKKRRLELSIEPSAVNTFSADDLNKFSTVQCSVKSIEDHGAILDLGISNFTGFISKKDSKTFDNLKPGHVFLANIINKSDRTVTVNQVFSKKNKVSHISSIDCVVPGQLVEFLSEKIGGNGIFGKAFGSIAGYITDIHLETFSEEKLKEKFPVGQNVPARIIAILPNKEGDNVLLLSAQTHIISLTSVLSEIENLEAFPIGYTFDSATIKGRDSSFLYLTLDNERVGQVHNKNIGSALESEKISARVLGYTSVDNAFQLSTDPEMLAKKYVRAIDIKIGEVLTNCEITAVSTEGIQLKLFGGQFTAFVPPLHISDTKLVYPERKFKIASKVKGRVLNVNDRGHIFVTLKKTLVNTTDDDDFTIITSYDDATAVKESNSKTIATVLQFRPAGAVISFFGGVRGFIPNSEISEAFVRRPEEHLRLGQTVIVKLLEVSGERSRIVGTCKVSAAKSAEQKDLIKSFVLGRTIIDVEVIEKTKESVLVELKDSELRGVINVGHLSDSRIEQNRAELKKIRIGSKLRGLIIDIDSKTQIFNMSLKKSLIKDAEKEILPINYQQIVSVGKSTPLHGYVKSVSNKGVFVAFNGKFVGLVLPNFAVESRKIDINSIYYVNQSVTAYLLRFDDGKERFLLSLRDEKPKQKENTITPASLLNPVDSSVSNFADCTLGKFIKAKITAVKKNQLNVNIADNLFGRIHIAEVYDNLKQIKDAKHPLSNFKVGDIVNVKVIGLHDFVNHKFVSKFSELKAKSILELTMKPSEMKSNEVKLLKASDLEVGQDIVGFVNNVKDSTIWLSITPSLHARLSSFNLTENSNDSNGESLIGSALKVQIKSIDSKNNSLIVKTESDSVVDINVGSTVDAKIVKVTDKLVLLQLRNGSNAVSYITDALDDYSKTLPEVYGNMISKIIPATVLAFNAENNKIKLSLRSKGAYSLPTVHTDLKPNDIVNAIVKNVTEKGIFVALSSNLDAFVPISKLSDSYLKEWKAFFKPMQPVVGKVVTCANNSRILLTLKESEVNGEIQILKNYNDIKVGDIFSGVVKNVADFGVFVKLDNTLNVSGLAHSSEVAESVPEDLQSLFGPGDKVKAYVLKVNPEKKQLSLSLKASHFSKTNSGKSANDSSDEDGDVIMEDAEYNNVSDAGSDVEDTTTVITKQAVMSTDGLSLSAGFDWTAKILDQAQSDDESEEDEDFTETKKNRHRKKRAHVVEDKTIDINTRAPESVGDFERLIMGNPNSSVVWMNYMAFQLQLSEIDKAREISERALKTINFREEAEKLNIWIAKLNLENTFGSEETLEDVFKKACQYMDSFTIHSKLLSILQMSGQTNKTAELFKTTAKKFGSEKVSIWVSWGDWLISQKQSNEARNILSSALKALPKRHHIEVVRKFAQLEYAKGDPERGRSLFEGLIADAGKRIDIWNVYIDQEIKVDDKKKVEDLFERVIQKKITRKQAKFFFNKWLQYEEGKEDEKAIGYVKAKATEFAESHPKAAAEEQ</sequence>
<dbReference type="GO" id="GO:0008266">
    <property type="term" value="F:poly(U) RNA binding"/>
    <property type="evidence" value="ECO:0007669"/>
    <property type="project" value="EnsemblFungi"/>
</dbReference>
<dbReference type="SMART" id="SM00316">
    <property type="entry name" value="S1"/>
    <property type="match status" value="11"/>
</dbReference>
<gene>
    <name evidence="13" type="primary">TPHA0G00450</name>
    <name evidence="13" type="ordered locus">TPHA_0G00450</name>
</gene>
<dbReference type="InterPro" id="IPR045209">
    <property type="entry name" value="Rrp5"/>
</dbReference>
<evidence type="ECO:0000256" key="8">
    <source>
        <dbReference type="ARBA" id="ARBA00055575"/>
    </source>
</evidence>
<dbReference type="PANTHER" id="PTHR23270:SF10">
    <property type="entry name" value="PROTEIN RRP5 HOMOLOG"/>
    <property type="match status" value="1"/>
</dbReference>
<evidence type="ECO:0000256" key="1">
    <source>
        <dbReference type="ARBA" id="ARBA00004604"/>
    </source>
</evidence>
<keyword evidence="2" id="KW-0690">Ribosome biogenesis</keyword>
<dbReference type="GO" id="GO:0042134">
    <property type="term" value="F:rRNA primary transcript binding"/>
    <property type="evidence" value="ECO:0007669"/>
    <property type="project" value="EnsemblFungi"/>
</dbReference>
<dbReference type="Gene3D" id="1.25.40.10">
    <property type="entry name" value="Tetratricopeptide repeat domain"/>
    <property type="match status" value="1"/>
</dbReference>
<evidence type="ECO:0000256" key="10">
    <source>
        <dbReference type="ARBA" id="ARBA00076674"/>
    </source>
</evidence>
<evidence type="ECO:0000256" key="2">
    <source>
        <dbReference type="ARBA" id="ARBA00022517"/>
    </source>
</evidence>
<dbReference type="SUPFAM" id="SSF50249">
    <property type="entry name" value="Nucleic acid-binding proteins"/>
    <property type="match status" value="11"/>
</dbReference>
<keyword evidence="5" id="KW-0677">Repeat</keyword>
<proteinExistence type="predicted"/>
<dbReference type="CDD" id="cd05693">
    <property type="entry name" value="S1_Rrp5_repeat_hs1_sc1"/>
    <property type="match status" value="1"/>
</dbReference>
<dbReference type="GO" id="GO:0000447">
    <property type="term" value="P:endonucleolytic cleavage in ITS1 to separate SSU-rRNA from 5.8S rRNA and LSU-rRNA from tricistronic rRNA transcript (SSU-rRNA, 5.8S rRNA, LSU-rRNA)"/>
    <property type="evidence" value="ECO:0007669"/>
    <property type="project" value="EnsemblFungi"/>
</dbReference>
<dbReference type="Pfam" id="PF00575">
    <property type="entry name" value="S1"/>
    <property type="match status" value="3"/>
</dbReference>
<evidence type="ECO:0000256" key="4">
    <source>
        <dbReference type="ARBA" id="ARBA00022553"/>
    </source>
</evidence>
<dbReference type="GO" id="GO:0034511">
    <property type="term" value="F:U3 snoRNA binding"/>
    <property type="evidence" value="ECO:0007669"/>
    <property type="project" value="EnsemblFungi"/>
</dbReference>
<dbReference type="PANTHER" id="PTHR23270">
    <property type="entry name" value="PROGRAMMED CELL DEATH PROTEIN 11 PRE-RRNA PROCESSING PROTEIN RRP5"/>
    <property type="match status" value="1"/>
</dbReference>
<name>G8BVF3_TETPH</name>
<dbReference type="FunFam" id="2.40.50.140:FF:000103">
    <property type="entry name" value="protein RRP5 homolog"/>
    <property type="match status" value="1"/>
</dbReference>
<dbReference type="SUPFAM" id="SSF48452">
    <property type="entry name" value="TPR-like"/>
    <property type="match status" value="2"/>
</dbReference>
<dbReference type="RefSeq" id="XP_003686315.1">
    <property type="nucleotide sequence ID" value="XM_003686267.1"/>
</dbReference>
<dbReference type="CDD" id="cd05702">
    <property type="entry name" value="S1_Rrp5_repeat_hs11_sc8"/>
    <property type="match status" value="1"/>
</dbReference>
<feature type="domain" description="S1 motif" evidence="12">
    <location>
        <begin position="119"/>
        <end position="232"/>
    </location>
</feature>
<dbReference type="InterPro" id="IPR012340">
    <property type="entry name" value="NA-bd_OB-fold"/>
</dbReference>
<dbReference type="FunFam" id="2.40.50.140:FF:000196">
    <property type="entry name" value="rRNA biogenesis protein RRP5"/>
    <property type="match status" value="1"/>
</dbReference>
<keyword evidence="4" id="KW-0597">Phosphoprotein</keyword>
<reference evidence="13 14" key="1">
    <citation type="journal article" date="2011" name="Proc. Natl. Acad. Sci. U.S.A.">
        <title>Evolutionary erosion of yeast sex chromosomes by mating-type switching accidents.</title>
        <authorList>
            <person name="Gordon J.L."/>
            <person name="Armisen D."/>
            <person name="Proux-Wera E."/>
            <person name="Oheigeartaigh S.S."/>
            <person name="Byrne K.P."/>
            <person name="Wolfe K.H."/>
        </authorList>
    </citation>
    <scope>NUCLEOTIDE SEQUENCE [LARGE SCALE GENOMIC DNA]</scope>
    <source>
        <strain evidence="14">ATCC 24235 / CBS 4417 / NBRC 1672 / NRRL Y-8282 / UCD 70-5</strain>
    </source>
</reference>
<dbReference type="GO" id="GO:0000480">
    <property type="term" value="P:endonucleolytic cleavage in 5'-ETS of tricistronic rRNA transcript (SSU-rRNA, 5.8S rRNA, LSU-rRNA)"/>
    <property type="evidence" value="ECO:0007669"/>
    <property type="project" value="EnsemblFungi"/>
</dbReference>
<feature type="region of interest" description="Disordered" evidence="11">
    <location>
        <begin position="1394"/>
        <end position="1415"/>
    </location>
</feature>
<dbReference type="HOGENOM" id="CLU_000845_0_0_1"/>
<dbReference type="GeneID" id="11535885"/>
<dbReference type="KEGG" id="tpf:TPHA_0G00450"/>
<dbReference type="Gene3D" id="2.40.50.140">
    <property type="entry name" value="Nucleic acid-binding proteins"/>
    <property type="match status" value="10"/>
</dbReference>
<dbReference type="GO" id="GO:0000464">
    <property type="term" value="P:endonucleolytic cleavage in ITS1 upstream of 5.8S rRNA from tricistronic rRNA transcript (SSU-rRNA, 5.8S rRNA, LSU-rRNA)"/>
    <property type="evidence" value="ECO:0007669"/>
    <property type="project" value="EnsemblFungi"/>
</dbReference>
<feature type="domain" description="S1 motif" evidence="12">
    <location>
        <begin position="995"/>
        <end position="1063"/>
    </location>
</feature>
<dbReference type="InterPro" id="IPR011990">
    <property type="entry name" value="TPR-like_helical_dom_sf"/>
</dbReference>
<feature type="domain" description="S1 motif" evidence="12">
    <location>
        <begin position="1161"/>
        <end position="1229"/>
    </location>
</feature>
<dbReference type="FunFam" id="2.40.50.140:FF:000155">
    <property type="entry name" value="rRNA biogenesis protein RRP5"/>
    <property type="match status" value="1"/>
</dbReference>
<feature type="domain" description="S1 motif" evidence="12">
    <location>
        <begin position="887"/>
        <end position="975"/>
    </location>
</feature>
<feature type="compositionally biased region" description="Acidic residues" evidence="11">
    <location>
        <begin position="166"/>
        <end position="181"/>
    </location>
</feature>
<dbReference type="OrthoDB" id="412781at2759"/>
<evidence type="ECO:0000313" key="13">
    <source>
        <dbReference type="EMBL" id="CCE63881.1"/>
    </source>
</evidence>
<feature type="domain" description="S1 motif" evidence="12">
    <location>
        <begin position="500"/>
        <end position="570"/>
    </location>
</feature>
<feature type="region of interest" description="Disordered" evidence="11">
    <location>
        <begin position="59"/>
        <end position="93"/>
    </location>
</feature>
<feature type="domain" description="S1 motif" evidence="12">
    <location>
        <begin position="1249"/>
        <end position="1320"/>
    </location>
</feature>
<feature type="domain" description="S1 motif" evidence="12">
    <location>
        <begin position="1073"/>
        <end position="1144"/>
    </location>
</feature>
<dbReference type="eggNOG" id="KOG1070">
    <property type="taxonomic scope" value="Eukaryota"/>
</dbReference>
<feature type="domain" description="S1 motif" evidence="12">
    <location>
        <begin position="686"/>
        <end position="760"/>
    </location>
</feature>
<dbReference type="EMBL" id="HE612862">
    <property type="protein sequence ID" value="CCE63881.1"/>
    <property type="molecule type" value="Genomic_DNA"/>
</dbReference>
<dbReference type="InterPro" id="IPR003107">
    <property type="entry name" value="HAT"/>
</dbReference>
<feature type="compositionally biased region" description="Basic residues" evidence="11">
    <location>
        <begin position="79"/>
        <end position="88"/>
    </location>
</feature>
<dbReference type="GO" id="GO:0034512">
    <property type="term" value="F:box C/D sno(s)RNA binding"/>
    <property type="evidence" value="ECO:0007669"/>
    <property type="project" value="EnsemblFungi"/>
</dbReference>
<comment type="function">
    <text evidence="8">Involved in the biogenesis of rRNA. Required for the formation of 18S and 5.8S rRNA.</text>
</comment>
<dbReference type="GO" id="GO:0034463">
    <property type="term" value="P:90S preribosome assembly"/>
    <property type="evidence" value="ECO:0007669"/>
    <property type="project" value="EnsemblFungi"/>
</dbReference>
<evidence type="ECO:0000256" key="5">
    <source>
        <dbReference type="ARBA" id="ARBA00022737"/>
    </source>
</evidence>
<dbReference type="InterPro" id="IPR003029">
    <property type="entry name" value="S1_domain"/>
</dbReference>
<dbReference type="Pfam" id="PF05843">
    <property type="entry name" value="Suf"/>
    <property type="match status" value="1"/>
</dbReference>
<evidence type="ECO:0000313" key="14">
    <source>
        <dbReference type="Proteomes" id="UP000005666"/>
    </source>
</evidence>
<evidence type="ECO:0000256" key="9">
    <source>
        <dbReference type="ARBA" id="ARBA00073619"/>
    </source>
</evidence>
<dbReference type="GO" id="GO:0000472">
    <property type="term" value="P:endonucleolytic cleavage to generate mature 5'-end of SSU-rRNA from (SSU-rRNA, 5.8S rRNA, LSU-rRNA)"/>
    <property type="evidence" value="ECO:0007669"/>
    <property type="project" value="EnsemblFungi"/>
</dbReference>
<evidence type="ECO:0000256" key="3">
    <source>
        <dbReference type="ARBA" id="ARBA00022552"/>
    </source>
</evidence>
<evidence type="ECO:0000256" key="7">
    <source>
        <dbReference type="ARBA" id="ARBA00026188"/>
    </source>
</evidence>
<feature type="domain" description="S1 motif" evidence="12">
    <location>
        <begin position="785"/>
        <end position="854"/>
    </location>
</feature>